<evidence type="ECO:0000256" key="1">
    <source>
        <dbReference type="SAM" id="SignalP"/>
    </source>
</evidence>
<sequence>MYNKSLLSSIATTVVVLFSIQFNAQAKSLKVSDGTTVTVHGETYDALHAKNGSKINGKHLTITHSNLSYDAYAITAEGSNTTIELLDGTTIKGTASDILFGLEVKDGATLQMIEGAITVSHLGANFSNSKSDKNKLKNVKISSSKNKKTLTTGICTDKESKVTLENVTVTQTKHGIVAYNQSQIMISGGSFEGKDVGIYAGNGSKITLISSKESPSQIMSSSNGKGLYTNGLHSIITMTGGTVSGEAALLAENGGHIKVTDVSLTTNGHGVGATAGSSDSMIELYGNTTIKNTKGGLIAANGGRIKMVGGTIMASATGVGFVNSKSDENKLKNVTITTGKEKNSGLGILLEKASGVTLKNVKVTQTGNSIIANNHSKITVSGGSFDSSFATICAQNGSNIILTDNAQITSYDEGGLFAKDSKSTITMTTGSVTGKTTALEADRGGHITVTNVALKATNNGNGVAAGAAASGSNSVIKLLGNTTISNVKIGIDGQNDSTITMIGGTIKSSEAGVHFLKSKSNNKLKDVTILNSKDNALLINGINARSSNLTLENVTVKQAINSIVSNNDSQITVSGGSFNAKGAAISALNGSTITLTDNAQITSSDNSGLYAKDSKSTITMTGGTVRGDTTLFAEKGGHIKTTNVTFTTRDGSKSPSVTSQDMGSLVELYGNTTIKNAEIGLYSENGGTTKMSGGTIIAKKDAFVVNNNGHIDVTDVSATAENRGITFEKSNNKTAEINLTNTKLHIKNGIGIDANESTGKANLRNSEIHADVLLATKDSTKKNNFVFALNADHSILEGSVNTEKKFKTIFNLQNNTKWTLKTSTNEKKQKEKPLDIAQRARSDISVLNLNNSSVIFAEPTEGHYHTLHIGSGKPDTKAVYNATGNAQISFNTWWSDSKPIAEQKTDCLLIHGDVSGTTLIYVTGYLEKSNIKANTSTPTNIHGFSLIQVFGKANPNSFKLANGYITISGSPYKYILKAYGPTSKHSKTRTQQNILGENKNFWDFRLQPVLLDNNSTVKTVVP</sequence>
<dbReference type="RefSeq" id="WP_345096668.1">
    <property type="nucleotide sequence ID" value="NZ_BAABIY010000014.1"/>
</dbReference>
<accession>A0ABP9MM73</accession>
<reference evidence="3" key="1">
    <citation type="journal article" date="2019" name="Int. J. Syst. Evol. Microbiol.">
        <title>The Global Catalogue of Microorganisms (GCM) 10K type strain sequencing project: providing services to taxonomists for standard genome sequencing and annotation.</title>
        <authorList>
            <consortium name="The Broad Institute Genomics Platform"/>
            <consortium name="The Broad Institute Genome Sequencing Center for Infectious Disease"/>
            <person name="Wu L."/>
            <person name="Ma J."/>
        </authorList>
    </citation>
    <scope>NUCLEOTIDE SEQUENCE [LARGE SCALE GENOMIC DNA]</scope>
    <source>
        <strain evidence="3">JCM 17706</strain>
    </source>
</reference>
<dbReference type="Proteomes" id="UP001501525">
    <property type="component" value="Unassembled WGS sequence"/>
</dbReference>
<dbReference type="Gene3D" id="2.160.20.20">
    <property type="match status" value="3"/>
</dbReference>
<dbReference type="InterPro" id="IPR012332">
    <property type="entry name" value="Autotransporter_pectin_lyase_C"/>
</dbReference>
<gene>
    <name evidence="2" type="ORF">GCM10023260_07700</name>
</gene>
<evidence type="ECO:0000313" key="2">
    <source>
        <dbReference type="EMBL" id="GAA5097654.1"/>
    </source>
</evidence>
<comment type="caution">
    <text evidence="2">The sequence shown here is derived from an EMBL/GenBank/DDBJ whole genome shotgun (WGS) entry which is preliminary data.</text>
</comment>
<dbReference type="EMBL" id="BAABIY010000014">
    <property type="protein sequence ID" value="GAA5097654.1"/>
    <property type="molecule type" value="Genomic_DNA"/>
</dbReference>
<keyword evidence="3" id="KW-1185">Reference proteome</keyword>
<proteinExistence type="predicted"/>
<keyword evidence="1" id="KW-0732">Signal</keyword>
<feature type="signal peptide" evidence="1">
    <location>
        <begin position="1"/>
        <end position="26"/>
    </location>
</feature>
<feature type="chain" id="PRO_5045353369" evidence="1">
    <location>
        <begin position="27"/>
        <end position="1022"/>
    </location>
</feature>
<organism evidence="2 3">
    <name type="scientific">Bartonella acomydis</name>
    <dbReference type="NCBI Taxonomy" id="686234"/>
    <lineage>
        <taxon>Bacteria</taxon>
        <taxon>Pseudomonadati</taxon>
        <taxon>Pseudomonadota</taxon>
        <taxon>Alphaproteobacteria</taxon>
        <taxon>Hyphomicrobiales</taxon>
        <taxon>Bartonellaceae</taxon>
        <taxon>Bartonella</taxon>
    </lineage>
</organism>
<dbReference type="SUPFAM" id="SSF51126">
    <property type="entry name" value="Pectin lyase-like"/>
    <property type="match status" value="3"/>
</dbReference>
<dbReference type="InterPro" id="IPR006626">
    <property type="entry name" value="PbH1"/>
</dbReference>
<name>A0ABP9MM73_9HYPH</name>
<dbReference type="SMART" id="SM00710">
    <property type="entry name" value="PbH1"/>
    <property type="match status" value="12"/>
</dbReference>
<dbReference type="InterPro" id="IPR011050">
    <property type="entry name" value="Pectin_lyase_fold/virulence"/>
</dbReference>
<protein>
    <submittedName>
        <fullName evidence="2">Uncharacterized protein</fullName>
    </submittedName>
</protein>
<evidence type="ECO:0000313" key="3">
    <source>
        <dbReference type="Proteomes" id="UP001501525"/>
    </source>
</evidence>